<sequence>MSISLEVGLLSGKTATVEAGLHEDVQSLKLRAEIALGVGRGRLLDSFGNILASCTPVIEARLQNGGSLTLHVSRVQLSDSRFSFAAILGDASAVTWGLAKYGGDSSAVQAQLQDVQQIQASKSAFAAILGDGSVVTWGYADRGGDSSAVQAQLKNVQQIQATYRAFAAILVDGSVVTWGEADAGGDSSAVQDQLKNVQQIQASDGAFAAILGDGSVVTWGDAGFGGDSSAVQHQLKNVQQIQASVLAFAAILGDGSIVPGNQITFMWCAPGQRFPYFLLICTPYVTGPLHSLLSNCTSVYVALLSILLLRQRYSLLQVAALLFVLAAVIIGILPSFVLLVRRNPFFALLLALSCVGNALSFILKEFLFKRYDSWLLEEYGQTSEKGLNIFVLNTHEAIAQLPFTLILVPLNVAFGQTNGQSLFEYLKDATDCVFQSTPDVCGSESSHAEWAGKLTLMYVVFNLCMNVTTLLAVKYGSALGTFVALKAIFPVSMVLFAYVQWPLLGKTDIHWLTWMSVLVLLPSIGVYQWATIQQNKRAAIHPSLASCCWPFGAARAA</sequence>
<evidence type="ECO:0000313" key="9">
    <source>
        <dbReference type="Proteomes" id="UP000186817"/>
    </source>
</evidence>
<feature type="transmembrane region" description="Helical" evidence="7">
    <location>
        <begin position="345"/>
        <end position="363"/>
    </location>
</feature>
<dbReference type="Proteomes" id="UP000186817">
    <property type="component" value="Unassembled WGS sequence"/>
</dbReference>
<dbReference type="PANTHER" id="PTHR31326:SF1">
    <property type="entry name" value="PROTEIN CLT2, CHLOROPLASTIC"/>
    <property type="match status" value="1"/>
</dbReference>
<keyword evidence="9" id="KW-1185">Reference proteome</keyword>
<feature type="transmembrane region" description="Helical" evidence="7">
    <location>
        <begin position="454"/>
        <end position="473"/>
    </location>
</feature>
<dbReference type="Gene3D" id="2.130.10.30">
    <property type="entry name" value="Regulator of chromosome condensation 1/beta-lactamase-inhibitor protein II"/>
    <property type="match status" value="1"/>
</dbReference>
<organism evidence="8 9">
    <name type="scientific">Symbiodinium microadriaticum</name>
    <name type="common">Dinoflagellate</name>
    <name type="synonym">Zooxanthella microadriatica</name>
    <dbReference type="NCBI Taxonomy" id="2951"/>
    <lineage>
        <taxon>Eukaryota</taxon>
        <taxon>Sar</taxon>
        <taxon>Alveolata</taxon>
        <taxon>Dinophyceae</taxon>
        <taxon>Suessiales</taxon>
        <taxon>Symbiodiniaceae</taxon>
        <taxon>Symbiodinium</taxon>
    </lineage>
</organism>
<comment type="caution">
    <text evidence="8">The sequence shown here is derived from an EMBL/GenBank/DDBJ whole genome shotgun (WGS) entry which is preliminary data.</text>
</comment>
<feature type="transmembrane region" description="Helical" evidence="7">
    <location>
        <begin position="316"/>
        <end position="339"/>
    </location>
</feature>
<feature type="transmembrane region" description="Helical" evidence="7">
    <location>
        <begin position="511"/>
        <end position="530"/>
    </location>
</feature>
<name>A0A1Q9EXU6_SYMMI</name>
<dbReference type="Pfam" id="PF08627">
    <property type="entry name" value="CRT-like"/>
    <property type="match status" value="1"/>
</dbReference>
<dbReference type="SUPFAM" id="SSF50985">
    <property type="entry name" value="RCC1/BLIP-II"/>
    <property type="match status" value="1"/>
</dbReference>
<evidence type="ECO:0000313" key="8">
    <source>
        <dbReference type="EMBL" id="OLQ12277.1"/>
    </source>
</evidence>
<keyword evidence="6 7" id="KW-0472">Membrane</keyword>
<keyword evidence="4 7" id="KW-0812">Transmembrane</keyword>
<protein>
    <submittedName>
        <fullName evidence="8">Crt-like 2</fullName>
    </submittedName>
</protein>
<accession>A0A1Q9EXU6</accession>
<dbReference type="GO" id="GO:0016020">
    <property type="term" value="C:membrane"/>
    <property type="evidence" value="ECO:0007669"/>
    <property type="project" value="UniProtKB-SubCell"/>
</dbReference>
<keyword evidence="3" id="KW-0813">Transport</keyword>
<evidence type="ECO:0000256" key="5">
    <source>
        <dbReference type="ARBA" id="ARBA00022989"/>
    </source>
</evidence>
<keyword evidence="5 7" id="KW-1133">Transmembrane helix</keyword>
<dbReference type="PANTHER" id="PTHR31326">
    <property type="entry name" value="PROTEIN CLT2, CHLOROPLASTIC"/>
    <property type="match status" value="1"/>
</dbReference>
<reference evidence="8 9" key="1">
    <citation type="submission" date="2016-02" db="EMBL/GenBank/DDBJ databases">
        <title>Genome analysis of coral dinoflagellate symbionts highlights evolutionary adaptations to a symbiotic lifestyle.</title>
        <authorList>
            <person name="Aranda M."/>
            <person name="Li Y."/>
            <person name="Liew Y.J."/>
            <person name="Baumgarten S."/>
            <person name="Simakov O."/>
            <person name="Wilson M."/>
            <person name="Piel J."/>
            <person name="Ashoor H."/>
            <person name="Bougouffa S."/>
            <person name="Bajic V.B."/>
            <person name="Ryu T."/>
            <person name="Ravasi T."/>
            <person name="Bayer T."/>
            <person name="Micklem G."/>
            <person name="Kim H."/>
            <person name="Bhak J."/>
            <person name="Lajeunesse T.C."/>
            <person name="Voolstra C.R."/>
        </authorList>
    </citation>
    <scope>NUCLEOTIDE SEQUENCE [LARGE SCALE GENOMIC DNA]</scope>
    <source>
        <strain evidence="8 9">CCMP2467</strain>
    </source>
</reference>
<comment type="subcellular location">
    <subcellularLocation>
        <location evidence="1">Membrane</location>
        <topology evidence="1">Multi-pass membrane protein</topology>
    </subcellularLocation>
</comment>
<dbReference type="EMBL" id="LSRX01000045">
    <property type="protein sequence ID" value="OLQ12277.1"/>
    <property type="molecule type" value="Genomic_DNA"/>
</dbReference>
<evidence type="ECO:0000256" key="4">
    <source>
        <dbReference type="ARBA" id="ARBA00022692"/>
    </source>
</evidence>
<dbReference type="AlphaFoldDB" id="A0A1Q9EXU6"/>
<evidence type="ECO:0000256" key="2">
    <source>
        <dbReference type="ARBA" id="ARBA00006690"/>
    </source>
</evidence>
<evidence type="ECO:0000256" key="6">
    <source>
        <dbReference type="ARBA" id="ARBA00023136"/>
    </source>
</evidence>
<evidence type="ECO:0000256" key="1">
    <source>
        <dbReference type="ARBA" id="ARBA00004141"/>
    </source>
</evidence>
<dbReference type="InterPro" id="IPR013936">
    <property type="entry name" value="CRT-like"/>
</dbReference>
<feature type="transmembrane region" description="Helical" evidence="7">
    <location>
        <begin position="479"/>
        <end position="499"/>
    </location>
</feature>
<comment type="similarity">
    <text evidence="2">Belongs to the CRT-like transporter family.</text>
</comment>
<gene>
    <name evidence="8" type="primary">crtp2</name>
    <name evidence="8" type="ORF">AK812_SmicGene3770</name>
</gene>
<dbReference type="InterPro" id="IPR009091">
    <property type="entry name" value="RCC1/BLIP-II"/>
</dbReference>
<dbReference type="OrthoDB" id="416555at2759"/>
<proteinExistence type="inferred from homology"/>
<evidence type="ECO:0000256" key="7">
    <source>
        <dbReference type="SAM" id="Phobius"/>
    </source>
</evidence>
<evidence type="ECO:0000256" key="3">
    <source>
        <dbReference type="ARBA" id="ARBA00022448"/>
    </source>
</evidence>